<organism evidence="2 3">
    <name type="scientific">Ataeniobius toweri</name>
    <dbReference type="NCBI Taxonomy" id="208326"/>
    <lineage>
        <taxon>Eukaryota</taxon>
        <taxon>Metazoa</taxon>
        <taxon>Chordata</taxon>
        <taxon>Craniata</taxon>
        <taxon>Vertebrata</taxon>
        <taxon>Euteleostomi</taxon>
        <taxon>Actinopterygii</taxon>
        <taxon>Neopterygii</taxon>
        <taxon>Teleostei</taxon>
        <taxon>Neoteleostei</taxon>
        <taxon>Acanthomorphata</taxon>
        <taxon>Ovalentaria</taxon>
        <taxon>Atherinomorphae</taxon>
        <taxon>Cyprinodontiformes</taxon>
        <taxon>Goodeidae</taxon>
        <taxon>Ataeniobius</taxon>
    </lineage>
</organism>
<keyword evidence="1" id="KW-0175">Coiled coil</keyword>
<reference evidence="2 3" key="1">
    <citation type="submission" date="2021-07" db="EMBL/GenBank/DDBJ databases">
        <authorList>
            <person name="Palmer J.M."/>
        </authorList>
    </citation>
    <scope>NUCLEOTIDE SEQUENCE [LARGE SCALE GENOMIC DNA]</scope>
    <source>
        <strain evidence="2 3">AT_MEX2019</strain>
        <tissue evidence="2">Muscle</tissue>
    </source>
</reference>
<evidence type="ECO:0008006" key="4">
    <source>
        <dbReference type="Google" id="ProtNLM"/>
    </source>
</evidence>
<dbReference type="PANTHER" id="PTHR47082:SF1">
    <property type="entry name" value="KERATIN-LIKE PROTEIN KRT222"/>
    <property type="match status" value="1"/>
</dbReference>
<keyword evidence="3" id="KW-1185">Reference proteome</keyword>
<feature type="non-terminal residue" evidence="2">
    <location>
        <position position="126"/>
    </location>
</feature>
<dbReference type="PANTHER" id="PTHR47082">
    <property type="entry name" value="KERATIN-LIKE PROTEIN KRT222"/>
    <property type="match status" value="1"/>
</dbReference>
<sequence length="126" mass="14289">MPGSNVRVIFVARREATLLRGRGNVLTRQAVNDLGLRVKRKCRAAPCRGIRSMATSLQVSMELLQDSSHAMWGLNARLKSFMEQVNRLQEANHQLEAQIAEWSIRTASGSQNWSKQEQTIKELRSQ</sequence>
<name>A0ABU7A8F4_9TELE</name>
<dbReference type="EMBL" id="JAHUTI010004264">
    <property type="protein sequence ID" value="MED6233983.1"/>
    <property type="molecule type" value="Genomic_DNA"/>
</dbReference>
<evidence type="ECO:0000313" key="2">
    <source>
        <dbReference type="EMBL" id="MED6233983.1"/>
    </source>
</evidence>
<proteinExistence type="predicted"/>
<comment type="caution">
    <text evidence="2">The sequence shown here is derived from an EMBL/GenBank/DDBJ whole genome shotgun (WGS) entry which is preliminary data.</text>
</comment>
<evidence type="ECO:0000256" key="1">
    <source>
        <dbReference type="SAM" id="Coils"/>
    </source>
</evidence>
<feature type="coiled-coil region" evidence="1">
    <location>
        <begin position="78"/>
        <end position="105"/>
    </location>
</feature>
<dbReference type="InterPro" id="IPR052857">
    <property type="entry name" value="IF_Keratin-like"/>
</dbReference>
<evidence type="ECO:0000313" key="3">
    <source>
        <dbReference type="Proteomes" id="UP001345963"/>
    </source>
</evidence>
<accession>A0ABU7A8F4</accession>
<dbReference type="Proteomes" id="UP001345963">
    <property type="component" value="Unassembled WGS sequence"/>
</dbReference>
<protein>
    <recommendedName>
        <fullName evidence="4">IF rod domain-containing protein</fullName>
    </recommendedName>
</protein>
<gene>
    <name evidence="2" type="ORF">ATANTOWER_020180</name>
</gene>